<evidence type="ECO:0000256" key="2">
    <source>
        <dbReference type="ARBA" id="ARBA00023125"/>
    </source>
</evidence>
<evidence type="ECO:0000259" key="4">
    <source>
        <dbReference type="PROSITE" id="PS51118"/>
    </source>
</evidence>
<dbReference type="AlphaFoldDB" id="A0A840NDB1"/>
<proteinExistence type="predicted"/>
<dbReference type="InterPro" id="IPR002577">
    <property type="entry name" value="HTH_HxlR"/>
</dbReference>
<dbReference type="EMBL" id="JACHIV010000001">
    <property type="protein sequence ID" value="MBB5070316.1"/>
    <property type="molecule type" value="Genomic_DNA"/>
</dbReference>
<dbReference type="Proteomes" id="UP000580474">
    <property type="component" value="Unassembled WGS sequence"/>
</dbReference>
<sequence>MAGRVAECGLTAALAVMVGKWKPLIIWELAVHGTMRFSELRRRLDPISEKVLTQQLRELEAHDLVSRTVHPVVPPHVDYAATAFGESLNRALEPLGAWGHEHAARIAHVTSDSQG</sequence>
<dbReference type="SUPFAM" id="SSF46785">
    <property type="entry name" value="Winged helix' DNA-binding domain"/>
    <property type="match status" value="1"/>
</dbReference>
<dbReference type="Gene3D" id="1.10.10.10">
    <property type="entry name" value="Winged helix-like DNA-binding domain superfamily/Winged helix DNA-binding domain"/>
    <property type="match status" value="1"/>
</dbReference>
<organism evidence="5 6">
    <name type="scientific">Saccharopolyspora gloriosae</name>
    <dbReference type="NCBI Taxonomy" id="455344"/>
    <lineage>
        <taxon>Bacteria</taxon>
        <taxon>Bacillati</taxon>
        <taxon>Actinomycetota</taxon>
        <taxon>Actinomycetes</taxon>
        <taxon>Pseudonocardiales</taxon>
        <taxon>Pseudonocardiaceae</taxon>
        <taxon>Saccharopolyspora</taxon>
    </lineage>
</organism>
<dbReference type="PROSITE" id="PS51118">
    <property type="entry name" value="HTH_HXLR"/>
    <property type="match status" value="1"/>
</dbReference>
<dbReference type="InterPro" id="IPR036388">
    <property type="entry name" value="WH-like_DNA-bd_sf"/>
</dbReference>
<comment type="caution">
    <text evidence="5">The sequence shown here is derived from an EMBL/GenBank/DDBJ whole genome shotgun (WGS) entry which is preliminary data.</text>
</comment>
<keyword evidence="1" id="KW-0805">Transcription regulation</keyword>
<evidence type="ECO:0000256" key="3">
    <source>
        <dbReference type="ARBA" id="ARBA00023163"/>
    </source>
</evidence>
<accession>A0A840NDB1</accession>
<dbReference type="RefSeq" id="WP_184479865.1">
    <property type="nucleotide sequence ID" value="NZ_JACHIV010000001.1"/>
</dbReference>
<dbReference type="Pfam" id="PF01638">
    <property type="entry name" value="HxlR"/>
    <property type="match status" value="1"/>
</dbReference>
<evidence type="ECO:0000313" key="6">
    <source>
        <dbReference type="Proteomes" id="UP000580474"/>
    </source>
</evidence>
<reference evidence="5 6" key="1">
    <citation type="submission" date="2020-08" db="EMBL/GenBank/DDBJ databases">
        <title>Sequencing the genomes of 1000 actinobacteria strains.</title>
        <authorList>
            <person name="Klenk H.-P."/>
        </authorList>
    </citation>
    <scope>NUCLEOTIDE SEQUENCE [LARGE SCALE GENOMIC DNA]</scope>
    <source>
        <strain evidence="5 6">DSM 45582</strain>
    </source>
</reference>
<keyword evidence="2 5" id="KW-0238">DNA-binding</keyword>
<name>A0A840NDB1_9PSEU</name>
<evidence type="ECO:0000256" key="1">
    <source>
        <dbReference type="ARBA" id="ARBA00023015"/>
    </source>
</evidence>
<keyword evidence="3" id="KW-0804">Transcription</keyword>
<evidence type="ECO:0000313" key="5">
    <source>
        <dbReference type="EMBL" id="MBB5070316.1"/>
    </source>
</evidence>
<feature type="domain" description="HTH hxlR-type" evidence="4">
    <location>
        <begin position="8"/>
        <end position="107"/>
    </location>
</feature>
<dbReference type="GO" id="GO:0003677">
    <property type="term" value="F:DNA binding"/>
    <property type="evidence" value="ECO:0007669"/>
    <property type="project" value="UniProtKB-KW"/>
</dbReference>
<keyword evidence="6" id="KW-1185">Reference proteome</keyword>
<protein>
    <submittedName>
        <fullName evidence="5">DNA-binding HxlR family transcriptional regulator</fullName>
    </submittedName>
</protein>
<dbReference type="PANTHER" id="PTHR33204:SF29">
    <property type="entry name" value="TRANSCRIPTIONAL REGULATOR"/>
    <property type="match status" value="1"/>
</dbReference>
<dbReference type="InterPro" id="IPR036390">
    <property type="entry name" value="WH_DNA-bd_sf"/>
</dbReference>
<dbReference type="PANTHER" id="PTHR33204">
    <property type="entry name" value="TRANSCRIPTIONAL REGULATOR, MARR FAMILY"/>
    <property type="match status" value="1"/>
</dbReference>
<gene>
    <name evidence="5" type="ORF">BJ969_003404</name>
</gene>